<keyword evidence="6" id="KW-1185">Reference proteome</keyword>
<reference evidence="6 7" key="2">
    <citation type="submission" date="2018-07" db="EMBL/GenBank/DDBJ databases">
        <title>Genome sequencing of oomycete isolates from Chile give support for New Zealand origin for Phytophthora kernoviae and make available the first Nothophytophthora sp. genome.</title>
        <authorList>
            <person name="Studholme D.J."/>
            <person name="Sanfuentes E."/>
            <person name="Panda P."/>
            <person name="Hill R."/>
            <person name="Sambles C."/>
            <person name="Grant M."/>
            <person name="Williams N.M."/>
            <person name="Mcdougal R.L."/>
        </authorList>
    </citation>
    <scope>NUCLEOTIDE SEQUENCE [LARGE SCALE GENOMIC DNA]</scope>
    <source>
        <strain evidence="4">Chile2</strain>
        <strain evidence="5">Chile4</strain>
    </source>
</reference>
<evidence type="ECO:0000313" key="5">
    <source>
        <dbReference type="EMBL" id="RLN79072.1"/>
    </source>
</evidence>
<evidence type="ECO:0000313" key="3">
    <source>
        <dbReference type="EMBL" id="KAG2526816.1"/>
    </source>
</evidence>
<dbReference type="SUPFAM" id="SSF81631">
    <property type="entry name" value="PAP/OAS1 substrate-binding domain"/>
    <property type="match status" value="1"/>
</dbReference>
<name>A0A3R7G0L9_9STRA</name>
<gene>
    <name evidence="4" type="ORF">BBI17_005153</name>
    <name evidence="5" type="ORF">BBO99_00005527</name>
    <name evidence="2" type="ORF">JM16_004404</name>
    <name evidence="3" type="ORF">JM18_004146</name>
</gene>
<dbReference type="PANTHER" id="PTHR23092:SF15">
    <property type="entry name" value="INACTIVE NON-CANONICAL POLY(A) RNA POLYMERASE PROTEIN TRF4-2-RELATED"/>
    <property type="match status" value="1"/>
</dbReference>
<dbReference type="EMBL" id="JPWV03000092">
    <property type="protein sequence ID" value="KAG2525455.1"/>
    <property type="molecule type" value="Genomic_DNA"/>
</dbReference>
<proteinExistence type="predicted"/>
<dbReference type="PANTHER" id="PTHR23092">
    <property type="entry name" value="POLY(A) RNA POLYMERASE"/>
    <property type="match status" value="1"/>
</dbReference>
<dbReference type="STRING" id="325452.A0A3R7G0L9"/>
<dbReference type="GO" id="GO:0031499">
    <property type="term" value="C:TRAMP complex"/>
    <property type="evidence" value="ECO:0007669"/>
    <property type="project" value="TreeGrafter"/>
</dbReference>
<dbReference type="Proteomes" id="UP000785171">
    <property type="component" value="Unassembled WGS sequence"/>
</dbReference>
<dbReference type="GO" id="GO:0031123">
    <property type="term" value="P:RNA 3'-end processing"/>
    <property type="evidence" value="ECO:0007669"/>
    <property type="project" value="TreeGrafter"/>
</dbReference>
<organism evidence="4 7">
    <name type="scientific">Phytophthora kernoviae</name>
    <dbReference type="NCBI Taxonomy" id="325452"/>
    <lineage>
        <taxon>Eukaryota</taxon>
        <taxon>Sar</taxon>
        <taxon>Stramenopiles</taxon>
        <taxon>Oomycota</taxon>
        <taxon>Peronosporomycetes</taxon>
        <taxon>Peronosporales</taxon>
        <taxon>Peronosporaceae</taxon>
        <taxon>Phytophthora</taxon>
    </lineage>
</organism>
<feature type="region of interest" description="Disordered" evidence="1">
    <location>
        <begin position="1"/>
        <end position="24"/>
    </location>
</feature>
<sequence>MVMHEDDEEAIGDREQDKEEDVGDQLVEDVADAQDDEASFSLNLALPVGTVASQDNADITRRVLPTPKSHWNPTLRRRKIRVLRALQFVLKSQRPYFQVKCLHKAKTPILMVQDTKNKLSIDIALRLQKTLGAPFSTMVMFLKEFLHQFEIDKPFTGGLGSFRLYVMVAYVFQRTSKRKNKQQPCLSSMLLTFFELFGNKKQTNFLNEQTQLPLPFQDVNCMDFSGVFRLSDCVETFAMAYDILSSSGHLGSIIFEERLHQDRKDIQQRL</sequence>
<accession>A0A3R7G0L9</accession>
<evidence type="ECO:0000313" key="4">
    <source>
        <dbReference type="EMBL" id="RLN13776.1"/>
    </source>
</evidence>
<evidence type="ECO:0000313" key="2">
    <source>
        <dbReference type="EMBL" id="KAG2525455.1"/>
    </source>
</evidence>
<dbReference type="GO" id="GO:0003729">
    <property type="term" value="F:mRNA binding"/>
    <property type="evidence" value="ECO:0007669"/>
    <property type="project" value="TreeGrafter"/>
</dbReference>
<dbReference type="Proteomes" id="UP000285883">
    <property type="component" value="Unassembled WGS sequence"/>
</dbReference>
<dbReference type="EMBL" id="JPWU03000093">
    <property type="protein sequence ID" value="KAG2526816.1"/>
    <property type="molecule type" value="Genomic_DNA"/>
</dbReference>
<feature type="compositionally biased region" description="Acidic residues" evidence="1">
    <location>
        <begin position="1"/>
        <end position="10"/>
    </location>
</feature>
<dbReference type="GO" id="GO:0005730">
    <property type="term" value="C:nucleolus"/>
    <property type="evidence" value="ECO:0007669"/>
    <property type="project" value="TreeGrafter"/>
</dbReference>
<evidence type="ECO:0000313" key="6">
    <source>
        <dbReference type="Proteomes" id="UP000285624"/>
    </source>
</evidence>
<evidence type="ECO:0008006" key="8">
    <source>
        <dbReference type="Google" id="ProtNLM"/>
    </source>
</evidence>
<dbReference type="Proteomes" id="UP000285624">
    <property type="component" value="Unassembled WGS sequence"/>
</dbReference>
<evidence type="ECO:0000313" key="7">
    <source>
        <dbReference type="Proteomes" id="UP000285883"/>
    </source>
</evidence>
<dbReference type="EMBL" id="MAYM02001723">
    <property type="protein sequence ID" value="RLN13776.1"/>
    <property type="molecule type" value="Genomic_DNA"/>
</dbReference>
<dbReference type="Proteomes" id="UP000792063">
    <property type="component" value="Unassembled WGS sequence"/>
</dbReference>
<dbReference type="AlphaFoldDB" id="A0A3R7G0L9"/>
<dbReference type="InterPro" id="IPR045862">
    <property type="entry name" value="Trf4-like"/>
</dbReference>
<reference evidence="2" key="3">
    <citation type="submission" date="2020-06" db="EMBL/GenBank/DDBJ databases">
        <authorList>
            <person name="Studholme D.J."/>
        </authorList>
    </citation>
    <scope>NUCLEOTIDE SEQUENCE</scope>
    <source>
        <strain evidence="2">NZFS 2646</strain>
        <strain evidence="3">NZFS 3630</strain>
    </source>
</reference>
<dbReference type="Gene3D" id="1.10.1410.10">
    <property type="match status" value="1"/>
</dbReference>
<reference evidence="2" key="1">
    <citation type="journal article" date="2015" name="Genom Data">
        <title>Genome sequences of six Phytophthora species associated with forests in New Zealand.</title>
        <authorList>
            <person name="Studholme D.J."/>
            <person name="McDougal R.L."/>
            <person name="Sambles C."/>
            <person name="Hansen E."/>
            <person name="Hardy G."/>
            <person name="Grant M."/>
            <person name="Ganley R.J."/>
            <person name="Williams N.M."/>
        </authorList>
    </citation>
    <scope>NUCLEOTIDE SEQUENCE</scope>
    <source>
        <strain evidence="2">NZFS 2646</strain>
        <strain evidence="3">NZFS 3630</strain>
    </source>
</reference>
<protein>
    <recommendedName>
        <fullName evidence="8">PAP-associated domain-containing protein</fullName>
    </recommendedName>
</protein>
<evidence type="ECO:0000256" key="1">
    <source>
        <dbReference type="SAM" id="MobiDB-lite"/>
    </source>
</evidence>
<dbReference type="GO" id="GO:1990817">
    <property type="term" value="F:poly(A) RNA polymerase activity"/>
    <property type="evidence" value="ECO:0007669"/>
    <property type="project" value="InterPro"/>
</dbReference>
<dbReference type="GO" id="GO:0043634">
    <property type="term" value="P:polyadenylation-dependent ncRNA catabolic process"/>
    <property type="evidence" value="ECO:0007669"/>
    <property type="project" value="TreeGrafter"/>
</dbReference>
<dbReference type="EMBL" id="MBDN02000162">
    <property type="protein sequence ID" value="RLN79072.1"/>
    <property type="molecule type" value="Genomic_DNA"/>
</dbReference>
<comment type="caution">
    <text evidence="4">The sequence shown here is derived from an EMBL/GenBank/DDBJ whole genome shotgun (WGS) entry which is preliminary data.</text>
</comment>